<name>A0A1Z4GFY8_9CYAN</name>
<dbReference type="NCBIfam" id="NF047401">
    <property type="entry name" value="TA_anti_VapB15"/>
    <property type="match status" value="1"/>
</dbReference>
<protein>
    <submittedName>
        <fullName evidence="1">Uncharacterized protein</fullName>
    </submittedName>
</protein>
<proteinExistence type="predicted"/>
<organism evidence="1 2">
    <name type="scientific">Anabaenopsis circularis NIES-21</name>
    <dbReference type="NCBI Taxonomy" id="1085406"/>
    <lineage>
        <taxon>Bacteria</taxon>
        <taxon>Bacillati</taxon>
        <taxon>Cyanobacteriota</taxon>
        <taxon>Cyanophyceae</taxon>
        <taxon>Nostocales</taxon>
        <taxon>Nodulariaceae</taxon>
        <taxon>Anabaenopsis</taxon>
    </lineage>
</organism>
<evidence type="ECO:0000313" key="2">
    <source>
        <dbReference type="Proteomes" id="UP000218287"/>
    </source>
</evidence>
<dbReference type="EMBL" id="AP018174">
    <property type="protein sequence ID" value="BAY16430.1"/>
    <property type="molecule type" value="Genomic_DNA"/>
</dbReference>
<accession>A0A1Z4GFY8</accession>
<sequence>MQNETIYKKESFCIPIICKNDNKHIIRNKRIFDTMLQNTYQLPLTFEQILTLVKQLSDSEKLLLSKELEKETLNKKLTQLLEIFQTDELSLEEITEEVENVRSQIYASKQSNQDNY</sequence>
<dbReference type="AlphaFoldDB" id="A0A1Z4GFY8"/>
<reference evidence="1 2" key="1">
    <citation type="submission" date="2017-06" db="EMBL/GenBank/DDBJ databases">
        <title>Genome sequencing of cyanobaciteial culture collection at National Institute for Environmental Studies (NIES).</title>
        <authorList>
            <person name="Hirose Y."/>
            <person name="Shimura Y."/>
            <person name="Fujisawa T."/>
            <person name="Nakamura Y."/>
            <person name="Kawachi M."/>
        </authorList>
    </citation>
    <scope>NUCLEOTIDE SEQUENCE [LARGE SCALE GENOMIC DNA]</scope>
    <source>
        <strain evidence="1 2">NIES-21</strain>
    </source>
</reference>
<keyword evidence="2" id="KW-1185">Reference proteome</keyword>
<evidence type="ECO:0000313" key="1">
    <source>
        <dbReference type="EMBL" id="BAY16430.1"/>
    </source>
</evidence>
<gene>
    <name evidence="1" type="ORF">NIES21_22580</name>
</gene>
<dbReference type="Proteomes" id="UP000218287">
    <property type="component" value="Chromosome"/>
</dbReference>